<dbReference type="Pfam" id="PF01554">
    <property type="entry name" value="MatE"/>
    <property type="match status" value="1"/>
</dbReference>
<feature type="region of interest" description="Disordered" evidence="8">
    <location>
        <begin position="1"/>
        <end position="41"/>
    </location>
</feature>
<dbReference type="InterPro" id="IPR002528">
    <property type="entry name" value="MATE_fam"/>
</dbReference>
<dbReference type="EMBL" id="HF936296">
    <property type="protein sequence ID" value="CCX34049.1"/>
    <property type="molecule type" value="Genomic_DNA"/>
</dbReference>
<evidence type="ECO:0000256" key="8">
    <source>
        <dbReference type="SAM" id="MobiDB-lite"/>
    </source>
</evidence>
<keyword evidence="4" id="KW-1003">Cell membrane</keyword>
<dbReference type="PANTHER" id="PTHR43549">
    <property type="entry name" value="MULTIDRUG RESISTANCE PROTEIN YPNP-RELATED"/>
    <property type="match status" value="1"/>
</dbReference>
<name>U4LR48_PYROM</name>
<keyword evidence="6 9" id="KW-1133">Transmembrane helix</keyword>
<feature type="transmembrane region" description="Helical" evidence="9">
    <location>
        <begin position="465"/>
        <end position="484"/>
    </location>
</feature>
<proteinExistence type="inferred from homology"/>
<sequence length="536" mass="59400">MRAEDGYRYRRVPVREDTENDTNMGGNSHDNQSDETSREPTTWRSLFSVGTATDEVATTKNKLWGGRETYHGALLFNAGSFILPAVYDTLAKLWIAHINDKLISTAETYVYIGVVVEVINEGLPRAAYKVIGDKSRRSHGQRIGIANTMIIFQLCLGMLMSVIICVAAESFTKSFVPAEVRKESVKYVRISAFSTFFSAMNTAVSVSTRALDRPDVPLVISSVKTAINIILDVLFISIYRVTPGTPSINVQAIIRLVCDATGALSGLIYYLSISGLLWTPFHPLEPTDSRRPHLPGLVLMAKPGSYTFAESAIRNALYMWLISGIVSLGNNYATAWAIFNTIRWGLVMVPVYSLEATTSTFIGHAWGYFRSLGRKATNRDIFQLMKPALLSCFIALCIEIPLCLIMTFKTAYPFALYLSNDPVVAEITAKMWRSIDWCYIFYAVTTQLASVLLATRPRWYLAQSLVSNILWVLPWAIVVQVVGLDSGDPWMWHAIVFGGSLVFSFGAVTTVLAAWARGLKKGKLGEGPEGSEERAE</sequence>
<dbReference type="OrthoDB" id="2119662at2759"/>
<feature type="transmembrane region" description="Helical" evidence="9">
    <location>
        <begin position="490"/>
        <end position="515"/>
    </location>
</feature>
<evidence type="ECO:0000313" key="11">
    <source>
        <dbReference type="Proteomes" id="UP000018144"/>
    </source>
</evidence>
<organism evidence="10 11">
    <name type="scientific">Pyronema omphalodes (strain CBS 100304)</name>
    <name type="common">Pyronema confluens</name>
    <dbReference type="NCBI Taxonomy" id="1076935"/>
    <lineage>
        <taxon>Eukaryota</taxon>
        <taxon>Fungi</taxon>
        <taxon>Dikarya</taxon>
        <taxon>Ascomycota</taxon>
        <taxon>Pezizomycotina</taxon>
        <taxon>Pezizomycetes</taxon>
        <taxon>Pezizales</taxon>
        <taxon>Pyronemataceae</taxon>
        <taxon>Pyronema</taxon>
    </lineage>
</organism>
<dbReference type="Proteomes" id="UP000018144">
    <property type="component" value="Unassembled WGS sequence"/>
</dbReference>
<dbReference type="GO" id="GO:0015297">
    <property type="term" value="F:antiporter activity"/>
    <property type="evidence" value="ECO:0007669"/>
    <property type="project" value="InterPro"/>
</dbReference>
<feature type="compositionally biased region" description="Basic and acidic residues" evidence="8">
    <location>
        <begin position="1"/>
        <end position="17"/>
    </location>
</feature>
<dbReference type="InterPro" id="IPR052031">
    <property type="entry name" value="Membrane_Transporter-Flippase"/>
</dbReference>
<feature type="transmembrane region" description="Helical" evidence="9">
    <location>
        <begin position="144"/>
        <end position="167"/>
    </location>
</feature>
<feature type="compositionally biased region" description="Polar residues" evidence="8">
    <location>
        <begin position="21"/>
        <end position="30"/>
    </location>
</feature>
<feature type="transmembrane region" description="Helical" evidence="9">
    <location>
        <begin position="434"/>
        <end position="453"/>
    </location>
</feature>
<dbReference type="eggNOG" id="ENOG502RBVG">
    <property type="taxonomic scope" value="Eukaryota"/>
</dbReference>
<dbReference type="GO" id="GO:0042910">
    <property type="term" value="F:xenobiotic transmembrane transporter activity"/>
    <property type="evidence" value="ECO:0007669"/>
    <property type="project" value="InterPro"/>
</dbReference>
<feature type="transmembrane region" description="Helical" evidence="9">
    <location>
        <begin position="218"/>
        <end position="240"/>
    </location>
</feature>
<protein>
    <submittedName>
        <fullName evidence="10">Uncharacterized protein</fullName>
    </submittedName>
</protein>
<gene>
    <name evidence="10" type="ORF">PCON_02527</name>
</gene>
<keyword evidence="11" id="KW-1185">Reference proteome</keyword>
<feature type="transmembrane region" description="Helical" evidence="9">
    <location>
        <begin position="252"/>
        <end position="271"/>
    </location>
</feature>
<evidence type="ECO:0000256" key="9">
    <source>
        <dbReference type="SAM" id="Phobius"/>
    </source>
</evidence>
<evidence type="ECO:0000256" key="6">
    <source>
        <dbReference type="ARBA" id="ARBA00022989"/>
    </source>
</evidence>
<dbReference type="GO" id="GO:0005886">
    <property type="term" value="C:plasma membrane"/>
    <property type="evidence" value="ECO:0007669"/>
    <property type="project" value="UniProtKB-SubCell"/>
</dbReference>
<keyword evidence="3" id="KW-0813">Transport</keyword>
<dbReference type="PANTHER" id="PTHR43549:SF2">
    <property type="entry name" value="MULTIDRUG RESISTANCE PROTEIN NORM-RELATED"/>
    <property type="match status" value="1"/>
</dbReference>
<dbReference type="AlphaFoldDB" id="U4LR48"/>
<evidence type="ECO:0000256" key="5">
    <source>
        <dbReference type="ARBA" id="ARBA00022692"/>
    </source>
</evidence>
<evidence type="ECO:0000256" key="1">
    <source>
        <dbReference type="ARBA" id="ARBA00004651"/>
    </source>
</evidence>
<evidence type="ECO:0000256" key="7">
    <source>
        <dbReference type="ARBA" id="ARBA00023136"/>
    </source>
</evidence>
<keyword evidence="7 9" id="KW-0472">Membrane</keyword>
<evidence type="ECO:0000256" key="4">
    <source>
        <dbReference type="ARBA" id="ARBA00022475"/>
    </source>
</evidence>
<evidence type="ECO:0000256" key="2">
    <source>
        <dbReference type="ARBA" id="ARBA00010199"/>
    </source>
</evidence>
<evidence type="ECO:0000256" key="3">
    <source>
        <dbReference type="ARBA" id="ARBA00022448"/>
    </source>
</evidence>
<dbReference type="OMA" id="CYIFYAM"/>
<comment type="similarity">
    <text evidence="2">Belongs to the multi antimicrobial extrusion (MATE) (TC 2.A.66.1) family.</text>
</comment>
<feature type="transmembrane region" description="Helical" evidence="9">
    <location>
        <begin position="389"/>
        <end position="414"/>
    </location>
</feature>
<reference evidence="10 11" key="1">
    <citation type="journal article" date="2013" name="PLoS Genet.">
        <title>The genome and development-dependent transcriptomes of Pyronema confluens: a window into fungal evolution.</title>
        <authorList>
            <person name="Traeger S."/>
            <person name="Altegoer F."/>
            <person name="Freitag M."/>
            <person name="Gabaldon T."/>
            <person name="Kempken F."/>
            <person name="Kumar A."/>
            <person name="Marcet-Houben M."/>
            <person name="Poggeler S."/>
            <person name="Stajich J.E."/>
            <person name="Nowrousian M."/>
        </authorList>
    </citation>
    <scope>NUCLEOTIDE SEQUENCE [LARGE SCALE GENOMIC DNA]</scope>
    <source>
        <strain evidence="11">CBS 100304</strain>
        <tissue evidence="10">Vegetative mycelium</tissue>
    </source>
</reference>
<dbReference type="STRING" id="1076935.U4LR48"/>
<accession>U4LR48</accession>
<feature type="transmembrane region" description="Helical" evidence="9">
    <location>
        <begin position="317"/>
        <end position="339"/>
    </location>
</feature>
<evidence type="ECO:0000313" key="10">
    <source>
        <dbReference type="EMBL" id="CCX34049.1"/>
    </source>
</evidence>
<keyword evidence="5 9" id="KW-0812">Transmembrane</keyword>
<comment type="subcellular location">
    <subcellularLocation>
        <location evidence="1">Cell membrane</location>
        <topology evidence="1">Multi-pass membrane protein</topology>
    </subcellularLocation>
</comment>